<dbReference type="RefSeq" id="WP_318837714.1">
    <property type="nucleotide sequence ID" value="NZ_JAWPMK010000001.1"/>
</dbReference>
<proteinExistence type="predicted"/>
<feature type="transmembrane region" description="Helical" evidence="1">
    <location>
        <begin position="96"/>
        <end position="121"/>
    </location>
</feature>
<dbReference type="Proteomes" id="UP001271591">
    <property type="component" value="Unassembled WGS sequence"/>
</dbReference>
<feature type="transmembrane region" description="Helical" evidence="1">
    <location>
        <begin position="68"/>
        <end position="90"/>
    </location>
</feature>
<sequence length="273" mass="32107">MHPLKDDVQIVFDEDEIVCYCSLVIHAVLPGKLNICGDMMVFIFTAFLILILRYRFLIGRRIITLNKVFFILYVFISVGVFYVCCEFVNASRMLCYDVYCCMFYIVLFMAVIALILTLLFISLRSPLPGIRLTPLFSVLRVDIDRRYQMNHEFLNKEIYTQFVHDLLFIMNEFPQYKKIILESHLLRHYVRKHVSDRLAENGISHRCDARKTPLWEIIFLNIKYGGKNRYRLLSCRKHPNSFKAHRHGGRFTIILPGRHATPGDISTRENTAE</sequence>
<dbReference type="EMBL" id="JAWPMK010000001">
    <property type="protein sequence ID" value="MDW9351691.1"/>
    <property type="molecule type" value="Genomic_DNA"/>
</dbReference>
<accession>A0AAP6E9L2</accession>
<gene>
    <name evidence="2" type="ORF">R8G00_19400</name>
</gene>
<protein>
    <submittedName>
        <fullName evidence="2">Uncharacterized protein</fullName>
    </submittedName>
</protein>
<keyword evidence="1" id="KW-0472">Membrane</keyword>
<evidence type="ECO:0000313" key="3">
    <source>
        <dbReference type="Proteomes" id="UP001271591"/>
    </source>
</evidence>
<evidence type="ECO:0000313" key="2">
    <source>
        <dbReference type="EMBL" id="MDW9351691.1"/>
    </source>
</evidence>
<organism evidence="2 3">
    <name type="scientific">Escherichia coli</name>
    <dbReference type="NCBI Taxonomy" id="562"/>
    <lineage>
        <taxon>Bacteria</taxon>
        <taxon>Pseudomonadati</taxon>
        <taxon>Pseudomonadota</taxon>
        <taxon>Gammaproteobacteria</taxon>
        <taxon>Enterobacterales</taxon>
        <taxon>Enterobacteriaceae</taxon>
        <taxon>Escherichia</taxon>
    </lineage>
</organism>
<keyword evidence="1" id="KW-0812">Transmembrane</keyword>
<keyword evidence="1" id="KW-1133">Transmembrane helix</keyword>
<feature type="transmembrane region" description="Helical" evidence="1">
    <location>
        <begin position="39"/>
        <end position="56"/>
    </location>
</feature>
<reference evidence="2" key="1">
    <citation type="submission" date="2023-10" db="EMBL/GenBank/DDBJ databases">
        <title>Draft Genome Sequence of a Shiga toxin-producing Escherichia coli strain from deer meat showing an IS-element integration in the B-subunit of the Shiga toxin Stx2b gene.</title>
        <authorList>
            <person name="Projahn M."/>
            <person name="Borowiak M."/>
        </authorList>
    </citation>
    <scope>NUCLEOTIDE SEQUENCE</scope>
    <source>
        <strain evidence="2">BfR-EC-18960</strain>
    </source>
</reference>
<name>A0AAP6E9L2_ECOLX</name>
<dbReference type="AlphaFoldDB" id="A0AAP6E9L2"/>
<evidence type="ECO:0000256" key="1">
    <source>
        <dbReference type="SAM" id="Phobius"/>
    </source>
</evidence>
<comment type="caution">
    <text evidence="2">The sequence shown here is derived from an EMBL/GenBank/DDBJ whole genome shotgun (WGS) entry which is preliminary data.</text>
</comment>